<proteinExistence type="predicted"/>
<protein>
    <submittedName>
        <fullName evidence="2">Uncharacterized protein</fullName>
    </submittedName>
</protein>
<dbReference type="OrthoDB" id="5600913at2"/>
<accession>A0A0H3AGE2</accession>
<evidence type="ECO:0000313" key="3">
    <source>
        <dbReference type="Proteomes" id="UP000000249"/>
    </source>
</evidence>
<evidence type="ECO:0000313" key="2">
    <source>
        <dbReference type="EMBL" id="ABQ19001.1"/>
    </source>
</evidence>
<dbReference type="KEGG" id="vcr:VC395_A0179"/>
<dbReference type="PATRIC" id="fig|345073.21.peg.2940"/>
<feature type="transmembrane region" description="Helical" evidence="1">
    <location>
        <begin position="67"/>
        <end position="89"/>
    </location>
</feature>
<dbReference type="eggNOG" id="ENOG5033IA9">
    <property type="taxonomic scope" value="Bacteria"/>
</dbReference>
<dbReference type="EMBL" id="CP000626">
    <property type="protein sequence ID" value="ABQ19001.1"/>
    <property type="molecule type" value="Genomic_DNA"/>
</dbReference>
<dbReference type="KEGG" id="vco:VC0395_1088"/>
<sequence length="92" mass="10918">MITLRKSESEEMIMEIVLFWIEKLILVSGILLVLTGVMRYGRRSQDWKGVVTMFYKRIPMTIEEYKWYRLGVSCIVFAIILRIALLTFWPAI</sequence>
<dbReference type="AlphaFoldDB" id="A0A0H3AGE2"/>
<organism evidence="2 3">
    <name type="scientific">Vibrio cholerae serotype O1 (strain ATCC 39541 / Classical Ogawa 395 / O395)</name>
    <dbReference type="NCBI Taxonomy" id="345073"/>
    <lineage>
        <taxon>Bacteria</taxon>
        <taxon>Pseudomonadati</taxon>
        <taxon>Pseudomonadota</taxon>
        <taxon>Gammaproteobacteria</taxon>
        <taxon>Vibrionales</taxon>
        <taxon>Vibrionaceae</taxon>
        <taxon>Vibrio</taxon>
    </lineage>
</organism>
<evidence type="ECO:0000256" key="1">
    <source>
        <dbReference type="SAM" id="Phobius"/>
    </source>
</evidence>
<feature type="transmembrane region" description="Helical" evidence="1">
    <location>
        <begin position="12"/>
        <end position="34"/>
    </location>
</feature>
<keyword evidence="1" id="KW-1133">Transmembrane helix</keyword>
<keyword evidence="1" id="KW-0812">Transmembrane</keyword>
<gene>
    <name evidence="2" type="ordered locus">VC0395_1088</name>
</gene>
<keyword evidence="1" id="KW-0472">Membrane</keyword>
<reference evidence="2 3" key="1">
    <citation type="submission" date="2007-03" db="EMBL/GenBank/DDBJ databases">
        <authorList>
            <person name="Heidelberg J."/>
        </authorList>
    </citation>
    <scope>NUCLEOTIDE SEQUENCE [LARGE SCALE GENOMIC DNA]</scope>
    <source>
        <strain evidence="3">ATCC 39541 / Classical Ogawa 395 / O395</strain>
    </source>
</reference>
<dbReference type="Proteomes" id="UP000000249">
    <property type="component" value="Chromosome 2"/>
</dbReference>
<name>A0A0H3AGE2_VIBC3</name>